<gene>
    <name evidence="2" type="primary">TL5A_65</name>
    <name evidence="2" type="ORF">CEXT_433941</name>
</gene>
<reference evidence="2 3" key="1">
    <citation type="submission" date="2021-06" db="EMBL/GenBank/DDBJ databases">
        <title>Caerostris extrusa draft genome.</title>
        <authorList>
            <person name="Kono N."/>
            <person name="Arakawa K."/>
        </authorList>
    </citation>
    <scope>NUCLEOTIDE SEQUENCE [LARGE SCALE GENOMIC DNA]</scope>
</reference>
<keyword evidence="1" id="KW-0812">Transmembrane</keyword>
<feature type="transmembrane region" description="Helical" evidence="1">
    <location>
        <begin position="125"/>
        <end position="144"/>
    </location>
</feature>
<accession>A0AAV4XRB3</accession>
<protein>
    <submittedName>
        <fullName evidence="2">Techylectin-5A</fullName>
    </submittedName>
</protein>
<proteinExistence type="predicted"/>
<evidence type="ECO:0000313" key="2">
    <source>
        <dbReference type="EMBL" id="GIY96465.1"/>
    </source>
</evidence>
<comment type="caution">
    <text evidence="2">The sequence shown here is derived from an EMBL/GenBank/DDBJ whole genome shotgun (WGS) entry which is preliminary data.</text>
</comment>
<keyword evidence="1" id="KW-1133">Transmembrane helix</keyword>
<sequence>MLADGDDIVSMLVKDTLIVMQFVCLFIPPALAALLSGTIFFKTGDLIGKLRENLANIKSEVPCHNEISKLSMNYNYLYVLVHEVEKEFSPTNFLILCSQWFNLNTVLLCYVLYKCDLLSYSLGSQIIAELIFAVILNISVILCASKISYQVFCVHTTLQLMYNKSATTKCSHLQIMKNMMDIKFPEMTAYGIVKLNPSLIASSFDSVLTYGLLVINVNRP</sequence>
<dbReference type="AlphaFoldDB" id="A0AAV4XRB3"/>
<feature type="transmembrane region" description="Helical" evidence="1">
    <location>
        <begin position="18"/>
        <end position="41"/>
    </location>
</feature>
<keyword evidence="3" id="KW-1185">Reference proteome</keyword>
<dbReference type="EMBL" id="BPLR01018051">
    <property type="protein sequence ID" value="GIY96465.1"/>
    <property type="molecule type" value="Genomic_DNA"/>
</dbReference>
<dbReference type="Proteomes" id="UP001054945">
    <property type="component" value="Unassembled WGS sequence"/>
</dbReference>
<evidence type="ECO:0000313" key="3">
    <source>
        <dbReference type="Proteomes" id="UP001054945"/>
    </source>
</evidence>
<organism evidence="2 3">
    <name type="scientific">Caerostris extrusa</name>
    <name type="common">Bark spider</name>
    <name type="synonym">Caerostris bankana</name>
    <dbReference type="NCBI Taxonomy" id="172846"/>
    <lineage>
        <taxon>Eukaryota</taxon>
        <taxon>Metazoa</taxon>
        <taxon>Ecdysozoa</taxon>
        <taxon>Arthropoda</taxon>
        <taxon>Chelicerata</taxon>
        <taxon>Arachnida</taxon>
        <taxon>Araneae</taxon>
        <taxon>Araneomorphae</taxon>
        <taxon>Entelegynae</taxon>
        <taxon>Araneoidea</taxon>
        <taxon>Araneidae</taxon>
        <taxon>Caerostris</taxon>
    </lineage>
</organism>
<name>A0AAV4XRB3_CAEEX</name>
<evidence type="ECO:0000256" key="1">
    <source>
        <dbReference type="SAM" id="Phobius"/>
    </source>
</evidence>
<keyword evidence="1" id="KW-0472">Membrane</keyword>